<dbReference type="NCBIfam" id="TIGR01549">
    <property type="entry name" value="HAD-SF-IA-v1"/>
    <property type="match status" value="1"/>
</dbReference>
<evidence type="ECO:0000313" key="6">
    <source>
        <dbReference type="Proteomes" id="UP001169862"/>
    </source>
</evidence>
<organism evidence="5 6">
    <name type="scientific">Neptunomonas phycophila</name>
    <dbReference type="NCBI Taxonomy" id="1572645"/>
    <lineage>
        <taxon>Bacteria</taxon>
        <taxon>Pseudomonadati</taxon>
        <taxon>Pseudomonadota</taxon>
        <taxon>Gammaproteobacteria</taxon>
        <taxon>Oceanospirillales</taxon>
        <taxon>Oceanospirillaceae</taxon>
        <taxon>Neptunomonas</taxon>
    </lineage>
</organism>
<sequence>MTTPTRAAVLFDLDGTLLDSALDFHAIVNALLIEHNRSPVTYDFLKSEVSEGARAMLCHAFALPADNKLIEALLVELLARYETQVCDHAMMFPGMDELLLHLEAAGIPWGIVTNKPRRFSETILHKLALHSRCSVLVCPEDVTHTKPDPESLYLACRLTHTCTTSSIYIGDHLRDIDAGNRANMFTIGALYGYIRANENTATWNADHYVTDVEQIWPVIREQTGLNLCT</sequence>
<gene>
    <name evidence="5" type="ORF">Q4490_12465</name>
</gene>
<dbReference type="PANTHER" id="PTHR43434">
    <property type="entry name" value="PHOSPHOGLYCOLATE PHOSPHATASE"/>
    <property type="match status" value="1"/>
</dbReference>
<dbReference type="GO" id="GO:0008967">
    <property type="term" value="F:phosphoglycolate phosphatase activity"/>
    <property type="evidence" value="ECO:0007669"/>
    <property type="project" value="TreeGrafter"/>
</dbReference>
<protein>
    <submittedName>
        <fullName evidence="5">HAD-IA family hydrolase</fullName>
    </submittedName>
</protein>
<dbReference type="GO" id="GO:0006281">
    <property type="term" value="P:DNA repair"/>
    <property type="evidence" value="ECO:0007669"/>
    <property type="project" value="TreeGrafter"/>
</dbReference>
<keyword evidence="3" id="KW-0460">Magnesium</keyword>
<accession>A0AAW7XJB8</accession>
<dbReference type="InterPro" id="IPR006439">
    <property type="entry name" value="HAD-SF_hydro_IA"/>
</dbReference>
<dbReference type="SFLD" id="SFLDS00003">
    <property type="entry name" value="Haloacid_Dehalogenase"/>
    <property type="match status" value="1"/>
</dbReference>
<dbReference type="Gene3D" id="1.10.150.240">
    <property type="entry name" value="Putative phosphatase, domain 2"/>
    <property type="match status" value="1"/>
</dbReference>
<evidence type="ECO:0000256" key="2">
    <source>
        <dbReference type="ARBA" id="ARBA00022801"/>
    </source>
</evidence>
<evidence type="ECO:0000313" key="5">
    <source>
        <dbReference type="EMBL" id="MDO6454379.1"/>
    </source>
</evidence>
<dbReference type="SUPFAM" id="SSF56784">
    <property type="entry name" value="HAD-like"/>
    <property type="match status" value="1"/>
</dbReference>
<dbReference type="Proteomes" id="UP001169862">
    <property type="component" value="Unassembled WGS sequence"/>
</dbReference>
<dbReference type="InterPro" id="IPR041492">
    <property type="entry name" value="HAD_2"/>
</dbReference>
<dbReference type="PANTHER" id="PTHR43434:SF23">
    <property type="entry name" value="PHOSPHOGLYCOLATE PHOSPHATASE"/>
    <property type="match status" value="1"/>
</dbReference>
<dbReference type="InterPro" id="IPR023198">
    <property type="entry name" value="PGP-like_dom2"/>
</dbReference>
<comment type="caution">
    <text evidence="5">The sequence shown here is derived from an EMBL/GenBank/DDBJ whole genome shotgun (WGS) entry which is preliminary data.</text>
</comment>
<dbReference type="GO" id="GO:0005829">
    <property type="term" value="C:cytosol"/>
    <property type="evidence" value="ECO:0007669"/>
    <property type="project" value="TreeGrafter"/>
</dbReference>
<evidence type="ECO:0000256" key="1">
    <source>
        <dbReference type="ARBA" id="ARBA00022723"/>
    </source>
</evidence>
<dbReference type="Gene3D" id="3.40.50.1000">
    <property type="entry name" value="HAD superfamily/HAD-like"/>
    <property type="match status" value="1"/>
</dbReference>
<dbReference type="Pfam" id="PF13419">
    <property type="entry name" value="HAD_2"/>
    <property type="match status" value="1"/>
</dbReference>
<reference evidence="5" key="1">
    <citation type="submission" date="2023-07" db="EMBL/GenBank/DDBJ databases">
        <title>Genome content predicts the carbon catabolic preferences of heterotrophic bacteria.</title>
        <authorList>
            <person name="Gralka M."/>
        </authorList>
    </citation>
    <scope>NUCLEOTIDE SEQUENCE</scope>
    <source>
        <strain evidence="5">I2M16</strain>
    </source>
</reference>
<keyword evidence="4" id="KW-0119">Carbohydrate metabolism</keyword>
<name>A0AAW7XJB8_9GAMM</name>
<dbReference type="AlphaFoldDB" id="A0AAW7XJB8"/>
<dbReference type="InterPro" id="IPR050155">
    <property type="entry name" value="HAD-like_hydrolase_sf"/>
</dbReference>
<keyword evidence="1" id="KW-0479">Metal-binding</keyword>
<evidence type="ECO:0000256" key="3">
    <source>
        <dbReference type="ARBA" id="ARBA00022842"/>
    </source>
</evidence>
<proteinExistence type="predicted"/>
<dbReference type="EMBL" id="JAUOPG010000008">
    <property type="protein sequence ID" value="MDO6454379.1"/>
    <property type="molecule type" value="Genomic_DNA"/>
</dbReference>
<dbReference type="RefSeq" id="WP_303551012.1">
    <property type="nucleotide sequence ID" value="NZ_JAUOPG010000008.1"/>
</dbReference>
<dbReference type="SFLD" id="SFLDG01129">
    <property type="entry name" value="C1.5:_HAD__Beta-PGM__Phosphata"/>
    <property type="match status" value="1"/>
</dbReference>
<evidence type="ECO:0000256" key="4">
    <source>
        <dbReference type="ARBA" id="ARBA00023277"/>
    </source>
</evidence>
<dbReference type="InterPro" id="IPR023214">
    <property type="entry name" value="HAD_sf"/>
</dbReference>
<dbReference type="GO" id="GO:0046872">
    <property type="term" value="F:metal ion binding"/>
    <property type="evidence" value="ECO:0007669"/>
    <property type="project" value="UniProtKB-KW"/>
</dbReference>
<dbReference type="InterPro" id="IPR036412">
    <property type="entry name" value="HAD-like_sf"/>
</dbReference>
<keyword evidence="2 5" id="KW-0378">Hydrolase</keyword>